<organism evidence="1 2">
    <name type="scientific">Chenggangzhangella methanolivorans</name>
    <dbReference type="NCBI Taxonomy" id="1437009"/>
    <lineage>
        <taxon>Bacteria</taxon>
        <taxon>Pseudomonadati</taxon>
        <taxon>Pseudomonadota</taxon>
        <taxon>Alphaproteobacteria</taxon>
        <taxon>Hyphomicrobiales</taxon>
        <taxon>Methylopilaceae</taxon>
        <taxon>Chenggangzhangella</taxon>
    </lineage>
</organism>
<dbReference type="Proteomes" id="UP000825701">
    <property type="component" value="Chromosome"/>
</dbReference>
<reference evidence="1" key="1">
    <citation type="submission" date="2021-08" db="EMBL/GenBank/DDBJ databases">
        <authorList>
            <person name="Zhang H."/>
            <person name="Xu M."/>
            <person name="Yu Z."/>
            <person name="Yang L."/>
            <person name="Cai Y."/>
        </authorList>
    </citation>
    <scope>NUCLEOTIDE SEQUENCE</scope>
    <source>
        <strain evidence="1">CHL1</strain>
    </source>
</reference>
<evidence type="ECO:0000313" key="1">
    <source>
        <dbReference type="EMBL" id="QZN99500.1"/>
    </source>
</evidence>
<accession>A0A9E6R778</accession>
<sequence length="116" mass="13330">MMAESAWFYFGCVDVIGHGSHDEKLRRVYDRRFDRYDAQLCPESRAGYVARVTRLPAIGFTALAFWDYTVDARGGSNSAFFAPTLTIEPFEMLEEARKRFPSIFLRCPPISLEPRP</sequence>
<keyword evidence="2" id="KW-1185">Reference proteome</keyword>
<dbReference type="KEGG" id="cmet:K6K41_22770"/>
<dbReference type="RefSeq" id="WP_261402581.1">
    <property type="nucleotide sequence ID" value="NZ_CP081869.1"/>
</dbReference>
<evidence type="ECO:0000313" key="2">
    <source>
        <dbReference type="Proteomes" id="UP000825701"/>
    </source>
</evidence>
<gene>
    <name evidence="1" type="ORF">K6K41_22770</name>
</gene>
<dbReference type="AlphaFoldDB" id="A0A9E6R778"/>
<proteinExistence type="predicted"/>
<protein>
    <submittedName>
        <fullName evidence="1">Uncharacterized protein</fullName>
    </submittedName>
</protein>
<dbReference type="EMBL" id="CP081869">
    <property type="protein sequence ID" value="QZN99500.1"/>
    <property type="molecule type" value="Genomic_DNA"/>
</dbReference>
<name>A0A9E6R778_9HYPH</name>